<keyword evidence="2" id="KW-1133">Transmembrane helix</keyword>
<dbReference type="AlphaFoldDB" id="A0A448YUZ4"/>
<sequence>MCGKRIPAASSLVSSAPTGNVRCRGRTQTIPYFYVLGASLLMLQIVVAATSSNIGNFQGISFAKSHKRPSFAVDRSIPRGGALFGTATEDFDDEEDEEEEDEENDDIRQHPEYDKLLAYRMKQQVLLQLRATYLSETLAKRGLPIATIQDVATPEGTSPPQKVDWDCAMSTEEDPGHCLISYEPEPGAKLVVPIELAHTDKWITLAALNRLRRDDPSKVEPMWNDKYAVLTSWFSPNSRYSLLQHMGPKGVLLSTLLDGNRLPLVVGILVLLVTIQVLPIIEAVMNRLLVSGFVWERWPSWYRYVRVGLPFKLLILQVAFGQVSKAFSALVVFIKDKLVDMECRILEETIPLTVGVPDGPYDTDDDEDDVDQEETDDDEHDDESSSDDDMDE</sequence>
<dbReference type="EMBL" id="CAACVS010000003">
    <property type="protein sequence ID" value="VEU33604.1"/>
    <property type="molecule type" value="Genomic_DNA"/>
</dbReference>
<feature type="region of interest" description="Disordered" evidence="1">
    <location>
        <begin position="81"/>
        <end position="109"/>
    </location>
</feature>
<evidence type="ECO:0000313" key="4">
    <source>
        <dbReference type="Proteomes" id="UP000291116"/>
    </source>
</evidence>
<reference evidence="3 4" key="1">
    <citation type="submission" date="2019-01" db="EMBL/GenBank/DDBJ databases">
        <authorList>
            <person name="Ferrante I. M."/>
        </authorList>
    </citation>
    <scope>NUCLEOTIDE SEQUENCE [LARGE SCALE GENOMIC DNA]</scope>
    <source>
        <strain evidence="3 4">B856</strain>
    </source>
</reference>
<name>A0A448YUZ4_9STRA</name>
<dbReference type="Proteomes" id="UP000291116">
    <property type="component" value="Unassembled WGS sequence"/>
</dbReference>
<evidence type="ECO:0000256" key="2">
    <source>
        <dbReference type="SAM" id="Phobius"/>
    </source>
</evidence>
<dbReference type="OrthoDB" id="46149at2759"/>
<accession>A0A448YUZ4</accession>
<gene>
    <name evidence="3" type="ORF">PSNMU_V1.4_AUG-EV-PASAV3_0000310</name>
</gene>
<keyword evidence="2" id="KW-0472">Membrane</keyword>
<proteinExistence type="predicted"/>
<feature type="compositionally biased region" description="Acidic residues" evidence="1">
    <location>
        <begin position="361"/>
        <end position="392"/>
    </location>
</feature>
<evidence type="ECO:0000313" key="3">
    <source>
        <dbReference type="EMBL" id="VEU33604.1"/>
    </source>
</evidence>
<feature type="compositionally biased region" description="Acidic residues" evidence="1">
    <location>
        <begin position="89"/>
        <end position="105"/>
    </location>
</feature>
<keyword evidence="2" id="KW-0812">Transmembrane</keyword>
<feature type="transmembrane region" description="Helical" evidence="2">
    <location>
        <begin position="32"/>
        <end position="54"/>
    </location>
</feature>
<protein>
    <submittedName>
        <fullName evidence="3">Uncharacterized protein</fullName>
    </submittedName>
</protein>
<keyword evidence="4" id="KW-1185">Reference proteome</keyword>
<evidence type="ECO:0000256" key="1">
    <source>
        <dbReference type="SAM" id="MobiDB-lite"/>
    </source>
</evidence>
<feature type="region of interest" description="Disordered" evidence="1">
    <location>
        <begin position="355"/>
        <end position="392"/>
    </location>
</feature>
<organism evidence="3 4">
    <name type="scientific">Pseudo-nitzschia multistriata</name>
    <dbReference type="NCBI Taxonomy" id="183589"/>
    <lineage>
        <taxon>Eukaryota</taxon>
        <taxon>Sar</taxon>
        <taxon>Stramenopiles</taxon>
        <taxon>Ochrophyta</taxon>
        <taxon>Bacillariophyta</taxon>
        <taxon>Bacillariophyceae</taxon>
        <taxon>Bacillariophycidae</taxon>
        <taxon>Bacillariales</taxon>
        <taxon>Bacillariaceae</taxon>
        <taxon>Pseudo-nitzschia</taxon>
    </lineage>
</organism>